<organism evidence="1 2">
    <name type="scientific">Pelagihabitans pacificus</name>
    <dbReference type="NCBI Taxonomy" id="2696054"/>
    <lineage>
        <taxon>Bacteria</taxon>
        <taxon>Pseudomonadati</taxon>
        <taxon>Bacteroidota</taxon>
        <taxon>Flavobacteriia</taxon>
        <taxon>Flavobacteriales</taxon>
        <taxon>Flavobacteriaceae</taxon>
        <taxon>Pelagihabitans</taxon>
    </lineage>
</organism>
<keyword evidence="2" id="KW-1185">Reference proteome</keyword>
<dbReference type="EMBL" id="VIKU02000001">
    <property type="protein sequence ID" value="NHF58497.1"/>
    <property type="molecule type" value="Genomic_DNA"/>
</dbReference>
<accession>A0A967AVS6</accession>
<sequence>MASFISKIPQNVPITRANGSLMMHVIGLPKTASLMVAINAIEKGGIKKFRAFKKEMRPIIGMCNNELSIRLIDRVVYQKKSKRLWPISNLGSTMRTKVLDLRHTSASVGVTPANVRVWKPVIFEGRDVFYGNHCLFCWFDQK</sequence>
<dbReference type="AlphaFoldDB" id="A0A967AVS6"/>
<evidence type="ECO:0000313" key="1">
    <source>
        <dbReference type="EMBL" id="NHF58497.1"/>
    </source>
</evidence>
<gene>
    <name evidence="1" type="ORF">FK220_004055</name>
</gene>
<dbReference type="Proteomes" id="UP000707206">
    <property type="component" value="Unassembled WGS sequence"/>
</dbReference>
<protein>
    <submittedName>
        <fullName evidence="1">Uncharacterized protein</fullName>
    </submittedName>
</protein>
<reference evidence="1" key="1">
    <citation type="submission" date="2019-07" db="EMBL/GenBank/DDBJ databases">
        <authorList>
            <person name="De-Chao Zhang Q."/>
        </authorList>
    </citation>
    <scope>NUCLEOTIDE SEQUENCE</scope>
    <source>
        <strain evidence="1">TP-CH-4</strain>
    </source>
</reference>
<reference evidence="1" key="2">
    <citation type="submission" date="2020-03" db="EMBL/GenBank/DDBJ databases">
        <title>Flavobacteriaceae bacterium strain TP-CH-4, a member of the family Flavobacteriaceae isolated from a deep-sea seamount.</title>
        <authorList>
            <person name="Zhang D.-C."/>
        </authorList>
    </citation>
    <scope>NUCLEOTIDE SEQUENCE</scope>
    <source>
        <strain evidence="1">TP-CH-4</strain>
    </source>
</reference>
<name>A0A967AVS6_9FLAO</name>
<comment type="caution">
    <text evidence="1">The sequence shown here is derived from an EMBL/GenBank/DDBJ whole genome shotgun (WGS) entry which is preliminary data.</text>
</comment>
<evidence type="ECO:0000313" key="2">
    <source>
        <dbReference type="Proteomes" id="UP000707206"/>
    </source>
</evidence>
<proteinExistence type="predicted"/>